<dbReference type="AlphaFoldDB" id="A0A0R3MR24"/>
<dbReference type="Proteomes" id="UP000051660">
    <property type="component" value="Unassembled WGS sequence"/>
</dbReference>
<dbReference type="EMBL" id="LLYB01000072">
    <property type="protein sequence ID" value="KRR22642.1"/>
    <property type="molecule type" value="Genomic_DNA"/>
</dbReference>
<proteinExistence type="predicted"/>
<organism evidence="1 2">
    <name type="scientific">Bradyrhizobium lablabi</name>
    <dbReference type="NCBI Taxonomy" id="722472"/>
    <lineage>
        <taxon>Bacteria</taxon>
        <taxon>Pseudomonadati</taxon>
        <taxon>Pseudomonadota</taxon>
        <taxon>Alphaproteobacteria</taxon>
        <taxon>Hyphomicrobiales</taxon>
        <taxon>Nitrobacteraceae</taxon>
        <taxon>Bradyrhizobium</taxon>
    </lineage>
</organism>
<comment type="caution">
    <text evidence="1">The sequence shown here is derived from an EMBL/GenBank/DDBJ whole genome shotgun (WGS) entry which is preliminary data.</text>
</comment>
<reference evidence="1 2" key="1">
    <citation type="submission" date="2014-03" db="EMBL/GenBank/DDBJ databases">
        <title>Bradyrhizobium valentinum sp. nov., isolated from effective nodules of Lupinus mariae-josephae, a lupine endemic of basic-lime soils in Eastern Spain.</title>
        <authorList>
            <person name="Duran D."/>
            <person name="Rey L."/>
            <person name="Navarro A."/>
            <person name="Busquets A."/>
            <person name="Imperial J."/>
            <person name="Ruiz-Argueso T."/>
        </authorList>
    </citation>
    <scope>NUCLEOTIDE SEQUENCE [LARGE SCALE GENOMIC DNA]</scope>
    <source>
        <strain evidence="1 2">CCBAU 23086</strain>
    </source>
</reference>
<dbReference type="OrthoDB" id="9959602at2"/>
<gene>
    <name evidence="1" type="ORF">CQ14_31020</name>
</gene>
<accession>A0A0R3MR24</accession>
<evidence type="ECO:0000313" key="2">
    <source>
        <dbReference type="Proteomes" id="UP000051660"/>
    </source>
</evidence>
<dbReference type="RefSeq" id="WP_057859458.1">
    <property type="nucleotide sequence ID" value="NZ_LLYB01000072.1"/>
</dbReference>
<evidence type="ECO:0000313" key="1">
    <source>
        <dbReference type="EMBL" id="KRR22642.1"/>
    </source>
</evidence>
<name>A0A0R3MR24_9BRAD</name>
<sequence>MPRSDQEKMADEIASIRLLSGYDVDLETNAPFATHFSAEERELRAALARTIRDQMNGFSAELLALAIDPFTPSAWPDMRPARKVKFLAQGLQSTLFIEKQVIGFIRRMRASEKKPNVPIDAYVKAAEKKFKLKRSRIFAIWKAYENMIEAAGSSNK</sequence>
<protein>
    <submittedName>
        <fullName evidence="1">Uncharacterized protein</fullName>
    </submittedName>
</protein>